<organism evidence="1 2">
    <name type="scientific">Culex pipiens pipiens</name>
    <name type="common">Northern house mosquito</name>
    <dbReference type="NCBI Taxonomy" id="38569"/>
    <lineage>
        <taxon>Eukaryota</taxon>
        <taxon>Metazoa</taxon>
        <taxon>Ecdysozoa</taxon>
        <taxon>Arthropoda</taxon>
        <taxon>Hexapoda</taxon>
        <taxon>Insecta</taxon>
        <taxon>Pterygota</taxon>
        <taxon>Neoptera</taxon>
        <taxon>Endopterygota</taxon>
        <taxon>Diptera</taxon>
        <taxon>Nematocera</taxon>
        <taxon>Culicoidea</taxon>
        <taxon>Culicidae</taxon>
        <taxon>Culicinae</taxon>
        <taxon>Culicini</taxon>
        <taxon>Culex</taxon>
        <taxon>Culex</taxon>
    </lineage>
</organism>
<evidence type="ECO:0000313" key="1">
    <source>
        <dbReference type="EMBL" id="KAL1401089.1"/>
    </source>
</evidence>
<name>A0ABD1DNU7_CULPP</name>
<dbReference type="Proteomes" id="UP001562425">
    <property type="component" value="Unassembled WGS sequence"/>
</dbReference>
<gene>
    <name evidence="1" type="ORF">pipiens_006895</name>
</gene>
<proteinExistence type="predicted"/>
<protein>
    <submittedName>
        <fullName evidence="1">Uncharacterized protein</fullName>
    </submittedName>
</protein>
<accession>A0ABD1DNU7</accession>
<sequence length="538" mass="61473">MELELASKIRGGGNMQRAIQDFRDVPRDQRRRIMAGVIVKLCSEQLAYLEDFVTFLRRYFERFRCVDELLMGVEELLKFLNSLALDAPTKHGYVVLIYGLAEEFSDVVGLKELLDTTIDTFGEVMCTIGEGTVQRVSHEVTTMADGITSNVLLNVEQAVLDFSNVPVDQQRVVLEKVVTKLCSEELSHVMEIVIFLRKYLKSKQADGVQVLVKGVEELLRYLNQLEQCSSKSGCLLLVYGLLDDTLTDVPEVTNLKLSLEYTVKELAQLIVKPIDDELITVAALFDQGFSYGVLNQLFDETASYVIDRSQLRNVCSFVEHLPCIDQQIKACLVLHRRMLMDSKRFRTGATVLAFRVRKIKRYTDFPRAKYAEELRRLKLKLPEGVYAIVWNYATISTGQFMHPEARFNQIGILKSKRIAWIGTATKATRHEFITADGGISFAIRNTDSELFLTEDDDGFCYVEKTEDTWTVDVVRREDDYFYKITNQRTNNSLMPPQEVRLDLENNEAGYNLVDFTERALVAVQKFELNKASARCVLQ</sequence>
<evidence type="ECO:0000313" key="2">
    <source>
        <dbReference type="Proteomes" id="UP001562425"/>
    </source>
</evidence>
<keyword evidence="2" id="KW-1185">Reference proteome</keyword>
<reference evidence="1 2" key="1">
    <citation type="submission" date="2024-05" db="EMBL/GenBank/DDBJ databases">
        <title>Culex pipiens pipiens assembly and annotation.</title>
        <authorList>
            <person name="Alout H."/>
            <person name="Durand T."/>
        </authorList>
    </citation>
    <scope>NUCLEOTIDE SEQUENCE [LARGE SCALE GENOMIC DNA]</scope>
    <source>
        <strain evidence="1">HA-2024</strain>
        <tissue evidence="1">Whole body</tissue>
    </source>
</reference>
<dbReference type="AlphaFoldDB" id="A0ABD1DNU7"/>
<dbReference type="EMBL" id="JBEHCU010005047">
    <property type="protein sequence ID" value="KAL1401089.1"/>
    <property type="molecule type" value="Genomic_DNA"/>
</dbReference>
<comment type="caution">
    <text evidence="1">The sequence shown here is derived from an EMBL/GenBank/DDBJ whole genome shotgun (WGS) entry which is preliminary data.</text>
</comment>